<sequence>MTGIAMVRRSPSLFIAMVGFPVAVHRHGEGPRGRLRGAVRV</sequence>
<protein>
    <submittedName>
        <fullName evidence="1">Uncharacterized protein</fullName>
    </submittedName>
</protein>
<reference evidence="1" key="1">
    <citation type="submission" date="2016-04" db="EMBL/GenBank/DDBJ databases">
        <authorList>
            <person name="Evans L.H."/>
            <person name="Alamgir A."/>
            <person name="Owens N."/>
            <person name="Weber N.D."/>
            <person name="Virtaneva K."/>
            <person name="Barbian K."/>
            <person name="Babar A."/>
            <person name="Rosenke K."/>
        </authorList>
    </citation>
    <scope>NUCLEOTIDE SEQUENCE</scope>
    <source>
        <strain evidence="1">Nono1</strain>
    </source>
</reference>
<evidence type="ECO:0000313" key="1">
    <source>
        <dbReference type="EMBL" id="SBO98007.1"/>
    </source>
</evidence>
<gene>
    <name evidence="1" type="ORF">BN4615_P7523</name>
</gene>
<dbReference type="AlphaFoldDB" id="A0A1M4EGB2"/>
<organism evidence="1">
    <name type="scientific">Nonomuraea gerenzanensis</name>
    <dbReference type="NCBI Taxonomy" id="93944"/>
    <lineage>
        <taxon>Bacteria</taxon>
        <taxon>Bacillati</taxon>
        <taxon>Actinomycetota</taxon>
        <taxon>Actinomycetes</taxon>
        <taxon>Streptosporangiales</taxon>
        <taxon>Streptosporangiaceae</taxon>
        <taxon>Nonomuraea</taxon>
    </lineage>
</organism>
<accession>A0A1M4EGB2</accession>
<dbReference type="EMBL" id="LT559118">
    <property type="protein sequence ID" value="SBO98007.1"/>
    <property type="molecule type" value="Genomic_DNA"/>
</dbReference>
<proteinExistence type="predicted"/>
<name>A0A1M4EGB2_9ACTN</name>